<accession>A0A2V0NRM1</accession>
<dbReference type="EC" id="5.2.1.8" evidence="2 5"/>
<evidence type="ECO:0000256" key="6">
    <source>
        <dbReference type="SAM" id="MobiDB-lite"/>
    </source>
</evidence>
<dbReference type="InterPro" id="IPR046357">
    <property type="entry name" value="PPIase_dom_sf"/>
</dbReference>
<evidence type="ECO:0000256" key="3">
    <source>
        <dbReference type="ARBA" id="ARBA00023110"/>
    </source>
</evidence>
<evidence type="ECO:0000256" key="1">
    <source>
        <dbReference type="ARBA" id="ARBA00000971"/>
    </source>
</evidence>
<feature type="domain" description="PPIase FKBP-type" evidence="7">
    <location>
        <begin position="104"/>
        <end position="200"/>
    </location>
</feature>
<evidence type="ECO:0000313" key="8">
    <source>
        <dbReference type="EMBL" id="GBF90284.1"/>
    </source>
</evidence>
<proteinExistence type="predicted"/>
<keyword evidence="4 5" id="KW-0413">Isomerase</keyword>
<dbReference type="InterPro" id="IPR044183">
    <property type="entry name" value="PNSL4/FKBP13-like"/>
</dbReference>
<dbReference type="PROSITE" id="PS50059">
    <property type="entry name" value="FKBP_PPIASE"/>
    <property type="match status" value="1"/>
</dbReference>
<dbReference type="STRING" id="307507.A0A2V0NRM1"/>
<evidence type="ECO:0000256" key="5">
    <source>
        <dbReference type="PROSITE-ProRule" id="PRU00277"/>
    </source>
</evidence>
<evidence type="ECO:0000256" key="2">
    <source>
        <dbReference type="ARBA" id="ARBA00013194"/>
    </source>
</evidence>
<feature type="region of interest" description="Disordered" evidence="6">
    <location>
        <begin position="1"/>
        <end position="41"/>
    </location>
</feature>
<feature type="compositionally biased region" description="Low complexity" evidence="6">
    <location>
        <begin position="15"/>
        <end position="41"/>
    </location>
</feature>
<dbReference type="PROSITE" id="PS51318">
    <property type="entry name" value="TAT"/>
    <property type="match status" value="1"/>
</dbReference>
<dbReference type="FunCoup" id="A0A2V0NRM1">
    <property type="interactions" value="553"/>
</dbReference>
<dbReference type="GO" id="GO:0009507">
    <property type="term" value="C:chloroplast"/>
    <property type="evidence" value="ECO:0007669"/>
    <property type="project" value="InterPro"/>
</dbReference>
<sequence length="200" mass="20252">MAQRALLSPSSGRLGSACRAPAASRRRAAPPVRAAAADQAAGAPGAALRRRDALAAAAAAAAAAASLRAAPEARAADQCELTSSPSGLQFCDLVVGEGKSPVAGALVRAHYTGRLASNGKVFDSSYTRGRPLTFKVGAREVIRGWDLGILGDGEGVPPMKEGGKRLLVIPSDLGYGDRGAGGVIPPGATLEFEVELLGKR</sequence>
<dbReference type="EMBL" id="BDRX01000016">
    <property type="protein sequence ID" value="GBF90284.1"/>
    <property type="molecule type" value="Genomic_DNA"/>
</dbReference>
<dbReference type="AlphaFoldDB" id="A0A2V0NRM1"/>
<comment type="catalytic activity">
    <reaction evidence="1 5">
        <text>[protein]-peptidylproline (omega=180) = [protein]-peptidylproline (omega=0)</text>
        <dbReference type="Rhea" id="RHEA:16237"/>
        <dbReference type="Rhea" id="RHEA-COMP:10747"/>
        <dbReference type="Rhea" id="RHEA-COMP:10748"/>
        <dbReference type="ChEBI" id="CHEBI:83833"/>
        <dbReference type="ChEBI" id="CHEBI:83834"/>
        <dbReference type="EC" id="5.2.1.8"/>
    </reaction>
</comment>
<dbReference type="GO" id="GO:0003755">
    <property type="term" value="F:peptidyl-prolyl cis-trans isomerase activity"/>
    <property type="evidence" value="ECO:0007669"/>
    <property type="project" value="UniProtKB-KW"/>
</dbReference>
<keyword evidence="3 5" id="KW-0697">Rotamase</keyword>
<dbReference type="OrthoDB" id="1902587at2759"/>
<dbReference type="SUPFAM" id="SSF54534">
    <property type="entry name" value="FKBP-like"/>
    <property type="match status" value="1"/>
</dbReference>
<gene>
    <name evidence="8" type="ORF">Rsub_02390</name>
</gene>
<evidence type="ECO:0000313" key="9">
    <source>
        <dbReference type="Proteomes" id="UP000247498"/>
    </source>
</evidence>
<protein>
    <recommendedName>
        <fullName evidence="2 5">peptidylprolyl isomerase</fullName>
        <ecNumber evidence="2 5">5.2.1.8</ecNumber>
    </recommendedName>
</protein>
<dbReference type="Pfam" id="PF00254">
    <property type="entry name" value="FKBP_C"/>
    <property type="match status" value="1"/>
</dbReference>
<keyword evidence="9" id="KW-1185">Reference proteome</keyword>
<organism evidence="8 9">
    <name type="scientific">Raphidocelis subcapitata</name>
    <dbReference type="NCBI Taxonomy" id="307507"/>
    <lineage>
        <taxon>Eukaryota</taxon>
        <taxon>Viridiplantae</taxon>
        <taxon>Chlorophyta</taxon>
        <taxon>core chlorophytes</taxon>
        <taxon>Chlorophyceae</taxon>
        <taxon>CS clade</taxon>
        <taxon>Sphaeropleales</taxon>
        <taxon>Selenastraceae</taxon>
        <taxon>Raphidocelis</taxon>
    </lineage>
</organism>
<dbReference type="Proteomes" id="UP000247498">
    <property type="component" value="Unassembled WGS sequence"/>
</dbReference>
<reference evidence="8 9" key="1">
    <citation type="journal article" date="2018" name="Sci. Rep.">
        <title>Raphidocelis subcapitata (=Pseudokirchneriella subcapitata) provides an insight into genome evolution and environmental adaptations in the Sphaeropleales.</title>
        <authorList>
            <person name="Suzuki S."/>
            <person name="Yamaguchi H."/>
            <person name="Nakajima N."/>
            <person name="Kawachi M."/>
        </authorList>
    </citation>
    <scope>NUCLEOTIDE SEQUENCE [LARGE SCALE GENOMIC DNA]</scope>
    <source>
        <strain evidence="8 9">NIES-35</strain>
    </source>
</reference>
<dbReference type="InterPro" id="IPR001179">
    <property type="entry name" value="PPIase_FKBP_dom"/>
</dbReference>
<dbReference type="Gene3D" id="3.10.50.40">
    <property type="match status" value="1"/>
</dbReference>
<dbReference type="InterPro" id="IPR006311">
    <property type="entry name" value="TAT_signal"/>
</dbReference>
<dbReference type="PANTHER" id="PTHR47833">
    <property type="entry name" value="PHOTOSYNTHETIC NDH SUBUNIT OF LUMENAL LOCATION 4, CHLOROPLASTIC"/>
    <property type="match status" value="1"/>
</dbReference>
<dbReference type="InParanoid" id="A0A2V0NRM1"/>
<dbReference type="PANTHER" id="PTHR47833:SF2">
    <property type="entry name" value="PEPTIDYLPROLYL ISOMERASE"/>
    <property type="match status" value="1"/>
</dbReference>
<comment type="caution">
    <text evidence="8">The sequence shown here is derived from an EMBL/GenBank/DDBJ whole genome shotgun (WGS) entry which is preliminary data.</text>
</comment>
<dbReference type="FunFam" id="3.10.50.40:FF:000006">
    <property type="entry name" value="Peptidyl-prolyl cis-trans isomerase"/>
    <property type="match status" value="1"/>
</dbReference>
<name>A0A2V0NRM1_9CHLO</name>
<evidence type="ECO:0000256" key="4">
    <source>
        <dbReference type="ARBA" id="ARBA00023235"/>
    </source>
</evidence>
<evidence type="ECO:0000259" key="7">
    <source>
        <dbReference type="PROSITE" id="PS50059"/>
    </source>
</evidence>